<keyword evidence="6 9" id="KW-1133">Transmembrane helix</keyword>
<dbReference type="RefSeq" id="WP_190606541.1">
    <property type="nucleotide sequence ID" value="NZ_CP021056.1"/>
</dbReference>
<dbReference type="InterPro" id="IPR006153">
    <property type="entry name" value="Cation/H_exchanger_TM"/>
</dbReference>
<dbReference type="GO" id="GO:0015297">
    <property type="term" value="F:antiporter activity"/>
    <property type="evidence" value="ECO:0007669"/>
    <property type="project" value="UniProtKB-KW"/>
</dbReference>
<feature type="transmembrane region" description="Helical" evidence="9">
    <location>
        <begin position="340"/>
        <end position="359"/>
    </location>
</feature>
<feature type="transmembrane region" description="Helical" evidence="9">
    <location>
        <begin position="163"/>
        <end position="187"/>
    </location>
</feature>
<dbReference type="InterPro" id="IPR038770">
    <property type="entry name" value="Na+/solute_symporter_sf"/>
</dbReference>
<dbReference type="PANTHER" id="PTHR43562">
    <property type="entry name" value="NAPA-TYPE SODIUM/HYDROGEN ANTIPORTER"/>
    <property type="match status" value="1"/>
</dbReference>
<name>A0A975T6F9_9NOST</name>
<protein>
    <submittedName>
        <fullName evidence="12">Sodium/hydrogen exchanger</fullName>
    </submittedName>
</protein>
<dbReference type="Pfam" id="PF00582">
    <property type="entry name" value="Usp"/>
    <property type="match status" value="2"/>
</dbReference>
<dbReference type="GO" id="GO:1902600">
    <property type="term" value="P:proton transmembrane transport"/>
    <property type="evidence" value="ECO:0007669"/>
    <property type="project" value="InterPro"/>
</dbReference>
<dbReference type="SUPFAM" id="SSF52402">
    <property type="entry name" value="Adenine nucleotide alpha hydrolases-like"/>
    <property type="match status" value="2"/>
</dbReference>
<evidence type="ECO:0000256" key="8">
    <source>
        <dbReference type="ARBA" id="ARBA00023136"/>
    </source>
</evidence>
<evidence type="ECO:0000256" key="9">
    <source>
        <dbReference type="SAM" id="Phobius"/>
    </source>
</evidence>
<keyword evidence="3" id="KW-0813">Transport</keyword>
<evidence type="ECO:0000256" key="2">
    <source>
        <dbReference type="ARBA" id="ARBA00005551"/>
    </source>
</evidence>
<keyword evidence="7" id="KW-0406">Ion transport</keyword>
<evidence type="ECO:0000256" key="3">
    <source>
        <dbReference type="ARBA" id="ARBA00022448"/>
    </source>
</evidence>
<keyword evidence="4" id="KW-0050">Antiport</keyword>
<dbReference type="Gene3D" id="1.20.1530.20">
    <property type="match status" value="1"/>
</dbReference>
<keyword evidence="5 9" id="KW-0812">Transmembrane</keyword>
<comment type="subcellular location">
    <subcellularLocation>
        <location evidence="1">Membrane</location>
        <topology evidence="1">Multi-pass membrane protein</topology>
    </subcellularLocation>
</comment>
<evidence type="ECO:0000256" key="4">
    <source>
        <dbReference type="ARBA" id="ARBA00022449"/>
    </source>
</evidence>
<evidence type="ECO:0000256" key="1">
    <source>
        <dbReference type="ARBA" id="ARBA00004141"/>
    </source>
</evidence>
<sequence>MWNSLLQVLALELNSQVRGQELIVPMLILLVVILIVPMLFDHLKLPGLVGLVGAGVCFSQFDGNLFRPDGVILELLSEIGLVYLIFIAGLEFDLPLLRQNQGRSLWFGGLSFGLTLFLGTGVGQICGYSLIPSVLIGCLLTSSTLLAYPILNGLGLIKHPAIALAVSSTIVTDMGTLLVFAVLVAVAHVETLTLSQLLITSAWVIAYFLAVVLGFNQAGKAFFLHSGDDNSNKLLFVLLCIFVATMVAQVMGIPTIVAVFLAGVAVNEAIGEGPVKEKLVFIGSFLFIPIFFFRLGLILNISGLIHQHLLLWLTLIVAIASKFLAAGLAKFLYRYRWTETLTMCSVSIPLMGTTLAVAVEGVKLGFLPPPILDTVIILMLMTTTLGVWLTNYVGVNLTNYPASESAIAIPTLYHPPTIENGTIVVPLVNSTTQQNLIELAALLASQTHGKIVPLAIAPATAQMDAPQLELACQQSERLLARATAQSQLLGVPAKPLLRIDDAIASGITRAAREKKADLIILNWDQHHSLRARLFGNLIDNVLWSAHCPVALTRLVESPKRVQRILVPIENLITPTLEPVQLAQTIAQTNQAQVTVLNVCVNEACRKNHQTAATHIAARRSHLEQILAPLALANPPELQIIIHDNFTQAILQAARLYDLIVLPFHRYRHLPGGLVMSDLTTQLARQLTCSMIILSQPPHNYPTVLPTRTSRTNLLIS</sequence>
<dbReference type="InterPro" id="IPR014729">
    <property type="entry name" value="Rossmann-like_a/b/a_fold"/>
</dbReference>
<feature type="transmembrane region" description="Helical" evidence="9">
    <location>
        <begin position="234"/>
        <end position="267"/>
    </location>
</feature>
<evidence type="ECO:0000313" key="12">
    <source>
        <dbReference type="EMBL" id="QXE23106.1"/>
    </source>
</evidence>
<feature type="domain" description="UspA" evidence="10">
    <location>
        <begin position="562"/>
        <end position="692"/>
    </location>
</feature>
<dbReference type="InterPro" id="IPR006016">
    <property type="entry name" value="UspA"/>
</dbReference>
<proteinExistence type="inferred from homology"/>
<keyword evidence="8 9" id="KW-0472">Membrane</keyword>
<evidence type="ECO:0000313" key="13">
    <source>
        <dbReference type="Proteomes" id="UP000683511"/>
    </source>
</evidence>
<feature type="transmembrane region" description="Helical" evidence="9">
    <location>
        <begin position="22"/>
        <end position="40"/>
    </location>
</feature>
<dbReference type="Gene3D" id="3.40.50.12370">
    <property type="match status" value="1"/>
</dbReference>
<evidence type="ECO:0000259" key="10">
    <source>
        <dbReference type="Pfam" id="PF00582"/>
    </source>
</evidence>
<evidence type="ECO:0000256" key="6">
    <source>
        <dbReference type="ARBA" id="ARBA00022989"/>
    </source>
</evidence>
<feature type="domain" description="Cation/H+ exchanger transmembrane" evidence="11">
    <location>
        <begin position="31"/>
        <end position="390"/>
    </location>
</feature>
<dbReference type="AlphaFoldDB" id="A0A975T6F9"/>
<feature type="transmembrane region" description="Helical" evidence="9">
    <location>
        <begin position="104"/>
        <end position="125"/>
    </location>
</feature>
<gene>
    <name evidence="12" type="ORF">B6N60_01795</name>
</gene>
<dbReference type="KEGG" id="rsin:B6N60_01795"/>
<dbReference type="Pfam" id="PF00999">
    <property type="entry name" value="Na_H_Exchanger"/>
    <property type="match status" value="1"/>
</dbReference>
<dbReference type="PANTHER" id="PTHR43562:SF4">
    <property type="entry name" value="NA(+)_H(+) ANTIPORTER NHAS5"/>
    <property type="match status" value="1"/>
</dbReference>
<evidence type="ECO:0000259" key="11">
    <source>
        <dbReference type="Pfam" id="PF00999"/>
    </source>
</evidence>
<evidence type="ECO:0000256" key="7">
    <source>
        <dbReference type="ARBA" id="ARBA00023065"/>
    </source>
</evidence>
<feature type="transmembrane region" description="Helical" evidence="9">
    <location>
        <begin position="371"/>
        <end position="389"/>
    </location>
</feature>
<evidence type="ECO:0000256" key="5">
    <source>
        <dbReference type="ARBA" id="ARBA00022692"/>
    </source>
</evidence>
<dbReference type="Proteomes" id="UP000683511">
    <property type="component" value="Chromosome"/>
</dbReference>
<feature type="transmembrane region" description="Helical" evidence="9">
    <location>
        <begin position="279"/>
        <end position="297"/>
    </location>
</feature>
<reference evidence="12" key="1">
    <citation type="submission" date="2017-04" db="EMBL/GenBank/DDBJ databases">
        <title>Genome deletions in a multicellular cyanobacterial endosymbiont for morphological adaptation in marine diatoms.</title>
        <authorList>
            <person name="Wang Y."/>
            <person name="Gao H."/>
            <person name="Li R."/>
            <person name="Xu X."/>
        </authorList>
    </citation>
    <scope>NUCLEOTIDE SEQUENCE</scope>
    <source>
        <strain evidence="12">FACHB 800</strain>
    </source>
</reference>
<feature type="transmembrane region" description="Helical" evidence="9">
    <location>
        <begin position="72"/>
        <end position="92"/>
    </location>
</feature>
<feature type="transmembrane region" description="Helical" evidence="9">
    <location>
        <begin position="309"/>
        <end position="328"/>
    </location>
</feature>
<comment type="similarity">
    <text evidence="2">Belongs to the monovalent cation:proton antiporter 2 (CPA2) transporter (TC 2.A.37) family.</text>
</comment>
<organism evidence="12 13">
    <name type="scientific">Richelia sinica FACHB-800</name>
    <dbReference type="NCBI Taxonomy" id="1357546"/>
    <lineage>
        <taxon>Bacteria</taxon>
        <taxon>Bacillati</taxon>
        <taxon>Cyanobacteriota</taxon>
        <taxon>Cyanophyceae</taxon>
        <taxon>Nostocales</taxon>
        <taxon>Nostocaceae</taxon>
        <taxon>Richelia</taxon>
    </lineage>
</organism>
<keyword evidence="13" id="KW-1185">Reference proteome</keyword>
<feature type="transmembrane region" description="Helical" evidence="9">
    <location>
        <begin position="193"/>
        <end position="213"/>
    </location>
</feature>
<dbReference type="GO" id="GO:0016020">
    <property type="term" value="C:membrane"/>
    <property type="evidence" value="ECO:0007669"/>
    <property type="project" value="UniProtKB-SubCell"/>
</dbReference>
<dbReference type="Gene3D" id="3.40.50.620">
    <property type="entry name" value="HUPs"/>
    <property type="match status" value="1"/>
</dbReference>
<feature type="domain" description="UspA" evidence="10">
    <location>
        <begin position="422"/>
        <end position="553"/>
    </location>
</feature>
<dbReference type="EMBL" id="CP021056">
    <property type="protein sequence ID" value="QXE23106.1"/>
    <property type="molecule type" value="Genomic_DNA"/>
</dbReference>
<accession>A0A975T6F9</accession>